<dbReference type="Proteomes" id="UP000280834">
    <property type="component" value="Unassembled WGS sequence"/>
</dbReference>
<dbReference type="AlphaFoldDB" id="A0A3P7UB09"/>
<feature type="transmembrane region" description="Helical" evidence="1">
    <location>
        <begin position="26"/>
        <end position="47"/>
    </location>
</feature>
<keyword evidence="3" id="KW-1185">Reference proteome</keyword>
<sequence length="55" mass="6694">MNKTNYFEILKLFINHSSNSNLVYNFFYHFQFIFDNSYVTIALFFNLKSIIIDDK</sequence>
<gene>
    <name evidence="2" type="ORF">BTMF_LOCUS5177</name>
</gene>
<keyword evidence="1" id="KW-0812">Transmembrane</keyword>
<organism evidence="2 3">
    <name type="scientific">Brugia timori</name>
    <dbReference type="NCBI Taxonomy" id="42155"/>
    <lineage>
        <taxon>Eukaryota</taxon>
        <taxon>Metazoa</taxon>
        <taxon>Ecdysozoa</taxon>
        <taxon>Nematoda</taxon>
        <taxon>Chromadorea</taxon>
        <taxon>Rhabditida</taxon>
        <taxon>Spirurina</taxon>
        <taxon>Spiruromorpha</taxon>
        <taxon>Filarioidea</taxon>
        <taxon>Onchocercidae</taxon>
        <taxon>Brugia</taxon>
    </lineage>
</organism>
<keyword evidence="1" id="KW-1133">Transmembrane helix</keyword>
<evidence type="ECO:0000256" key="1">
    <source>
        <dbReference type="SAM" id="Phobius"/>
    </source>
</evidence>
<accession>A0A3P7UB09</accession>
<dbReference type="EMBL" id="UZAG01005454">
    <property type="protein sequence ID" value="VDO17783.1"/>
    <property type="molecule type" value="Genomic_DNA"/>
</dbReference>
<name>A0A3P7UB09_9BILA</name>
<protein>
    <submittedName>
        <fullName evidence="2">Uncharacterized protein</fullName>
    </submittedName>
</protein>
<evidence type="ECO:0000313" key="3">
    <source>
        <dbReference type="Proteomes" id="UP000280834"/>
    </source>
</evidence>
<evidence type="ECO:0000313" key="2">
    <source>
        <dbReference type="EMBL" id="VDO17783.1"/>
    </source>
</evidence>
<keyword evidence="1" id="KW-0472">Membrane</keyword>
<reference evidence="2 3" key="1">
    <citation type="submission" date="2018-11" db="EMBL/GenBank/DDBJ databases">
        <authorList>
            <consortium name="Pathogen Informatics"/>
        </authorList>
    </citation>
    <scope>NUCLEOTIDE SEQUENCE [LARGE SCALE GENOMIC DNA]</scope>
</reference>
<proteinExistence type="predicted"/>